<gene>
    <name evidence="3" type="ORF">K491DRAFT_689374</name>
</gene>
<feature type="compositionally biased region" description="Basic residues" evidence="1">
    <location>
        <begin position="621"/>
        <end position="631"/>
    </location>
</feature>
<evidence type="ECO:0000313" key="4">
    <source>
        <dbReference type="Proteomes" id="UP000799324"/>
    </source>
</evidence>
<name>A0A6A6TJY4_9PLEO</name>
<feature type="domain" description="SWR1-complex protein 3" evidence="2">
    <location>
        <begin position="68"/>
        <end position="176"/>
    </location>
</feature>
<dbReference type="InterPro" id="IPR057558">
    <property type="entry name" value="Swc3_dom"/>
</dbReference>
<feature type="region of interest" description="Disordered" evidence="1">
    <location>
        <begin position="1"/>
        <end position="66"/>
    </location>
</feature>
<feature type="compositionally biased region" description="Polar residues" evidence="1">
    <location>
        <begin position="363"/>
        <end position="389"/>
    </location>
</feature>
<accession>A0A6A6TJY4</accession>
<dbReference type="GO" id="GO:0000812">
    <property type="term" value="C:Swr1 complex"/>
    <property type="evidence" value="ECO:0007669"/>
    <property type="project" value="InterPro"/>
</dbReference>
<dbReference type="PANTHER" id="PTHR28108">
    <property type="entry name" value="SWR1-COMPLEX PROTEIN 3"/>
    <property type="match status" value="1"/>
</dbReference>
<organism evidence="3 4">
    <name type="scientific">Lophiostoma macrostomum CBS 122681</name>
    <dbReference type="NCBI Taxonomy" id="1314788"/>
    <lineage>
        <taxon>Eukaryota</taxon>
        <taxon>Fungi</taxon>
        <taxon>Dikarya</taxon>
        <taxon>Ascomycota</taxon>
        <taxon>Pezizomycotina</taxon>
        <taxon>Dothideomycetes</taxon>
        <taxon>Pleosporomycetidae</taxon>
        <taxon>Pleosporales</taxon>
        <taxon>Lophiostomataceae</taxon>
        <taxon>Lophiostoma</taxon>
    </lineage>
</organism>
<feature type="region of interest" description="Disordered" evidence="1">
    <location>
        <begin position="438"/>
        <end position="486"/>
    </location>
</feature>
<dbReference type="InterPro" id="IPR037651">
    <property type="entry name" value="Swc3"/>
</dbReference>
<feature type="compositionally biased region" description="Pro residues" evidence="1">
    <location>
        <begin position="215"/>
        <end position="230"/>
    </location>
</feature>
<feature type="region of interest" description="Disordered" evidence="1">
    <location>
        <begin position="294"/>
        <end position="389"/>
    </location>
</feature>
<dbReference type="GO" id="GO:0140849">
    <property type="term" value="F:ATP-dependent H2AZ histone chaperone activity"/>
    <property type="evidence" value="ECO:0007669"/>
    <property type="project" value="InterPro"/>
</dbReference>
<feature type="compositionally biased region" description="Pro residues" evidence="1">
    <location>
        <begin position="305"/>
        <end position="321"/>
    </location>
</feature>
<feature type="compositionally biased region" description="Low complexity" evidence="1">
    <location>
        <begin position="446"/>
        <end position="483"/>
    </location>
</feature>
<sequence length="631" mass="69612">MSEPRRSTRARAREEAAPPPTPEPSKEKANKNPAKSLKRKRVVDLSKDSAPATPAREPSQQAPKHVLPIRVIEGHPLPTLPEAQPLNLPPSDYQDIQHSGVLGASLQRSRAAWVSGANFRLFHALFTPPKKVADRTDEDKQAMQRQKEMIKNFPQLGGTVEAQLVIEPHTFPIRLYGPREGYRPTTKKPPQYGQWPNHNQQSPYPQQHQQFNSPTPYPKPAPPQQRPNPPKAQQKPAHNASTTPAPDPVIHMLAQRAGTDPALKAVMKIVAAGEANADQLAFFQGHISELTSILQKQKEAQARIRPPPPPPPAAVAPPPTQVPQAVMQPPHQQPTPSKPSTHAPAPVPAPQQHVNHPTPPIPHNNQYNRNHNQSQQQPSTYTQIAQPPRTTYRPLVFDFTEGNGDKFYFPSYSFAEWLPNNHGIKFSFLITKMKPKLKEEAKQTNPATPGPKTASTPASTPNPTTTPALNTPNVNNPTANSTNGVQAPMQAHTPASVAATPPYVQPPRIEDFDEKKDIKDIEFYQPMTVVVLSSNFEILQSLPRAVRPPDVVEKYMDDVFDTCKRADETYLAFRLPKEGTADADLTDRRNSNAMDITPRIATPPVDIVMGGAGSIGDRKKTVGRPRKSLPV</sequence>
<evidence type="ECO:0000313" key="3">
    <source>
        <dbReference type="EMBL" id="KAF2659248.1"/>
    </source>
</evidence>
<dbReference type="OrthoDB" id="5338195at2759"/>
<protein>
    <recommendedName>
        <fullName evidence="2">SWR1-complex protein 3 domain-containing protein</fullName>
    </recommendedName>
</protein>
<feature type="region of interest" description="Disordered" evidence="1">
    <location>
        <begin position="175"/>
        <end position="247"/>
    </location>
</feature>
<feature type="compositionally biased region" description="Low complexity" evidence="1">
    <location>
        <begin position="196"/>
        <end position="210"/>
    </location>
</feature>
<dbReference type="AlphaFoldDB" id="A0A6A6TJY4"/>
<dbReference type="PANTHER" id="PTHR28108:SF1">
    <property type="entry name" value="SWR1-COMPLEX PROTEIN 3"/>
    <property type="match status" value="1"/>
</dbReference>
<dbReference type="Pfam" id="PF24707">
    <property type="entry name" value="Swc3"/>
    <property type="match status" value="1"/>
</dbReference>
<dbReference type="Proteomes" id="UP000799324">
    <property type="component" value="Unassembled WGS sequence"/>
</dbReference>
<dbReference type="EMBL" id="MU004308">
    <property type="protein sequence ID" value="KAF2659248.1"/>
    <property type="molecule type" value="Genomic_DNA"/>
</dbReference>
<evidence type="ECO:0000259" key="2">
    <source>
        <dbReference type="Pfam" id="PF24707"/>
    </source>
</evidence>
<feature type="compositionally biased region" description="Basic and acidic residues" evidence="1">
    <location>
        <begin position="1"/>
        <end position="16"/>
    </location>
</feature>
<feature type="region of interest" description="Disordered" evidence="1">
    <location>
        <begin position="611"/>
        <end position="631"/>
    </location>
</feature>
<evidence type="ECO:0000256" key="1">
    <source>
        <dbReference type="SAM" id="MobiDB-lite"/>
    </source>
</evidence>
<keyword evidence="4" id="KW-1185">Reference proteome</keyword>
<proteinExistence type="predicted"/>
<reference evidence="3" key="1">
    <citation type="journal article" date="2020" name="Stud. Mycol.">
        <title>101 Dothideomycetes genomes: a test case for predicting lifestyles and emergence of pathogens.</title>
        <authorList>
            <person name="Haridas S."/>
            <person name="Albert R."/>
            <person name="Binder M."/>
            <person name="Bloem J."/>
            <person name="Labutti K."/>
            <person name="Salamov A."/>
            <person name="Andreopoulos B."/>
            <person name="Baker S."/>
            <person name="Barry K."/>
            <person name="Bills G."/>
            <person name="Bluhm B."/>
            <person name="Cannon C."/>
            <person name="Castanera R."/>
            <person name="Culley D."/>
            <person name="Daum C."/>
            <person name="Ezra D."/>
            <person name="Gonzalez J."/>
            <person name="Henrissat B."/>
            <person name="Kuo A."/>
            <person name="Liang C."/>
            <person name="Lipzen A."/>
            <person name="Lutzoni F."/>
            <person name="Magnuson J."/>
            <person name="Mondo S."/>
            <person name="Nolan M."/>
            <person name="Ohm R."/>
            <person name="Pangilinan J."/>
            <person name="Park H.-J."/>
            <person name="Ramirez L."/>
            <person name="Alfaro M."/>
            <person name="Sun H."/>
            <person name="Tritt A."/>
            <person name="Yoshinaga Y."/>
            <person name="Zwiers L.-H."/>
            <person name="Turgeon B."/>
            <person name="Goodwin S."/>
            <person name="Spatafora J."/>
            <person name="Crous P."/>
            <person name="Grigoriev I."/>
        </authorList>
    </citation>
    <scope>NUCLEOTIDE SEQUENCE</scope>
    <source>
        <strain evidence="3">CBS 122681</strain>
    </source>
</reference>